<dbReference type="InterPro" id="IPR001155">
    <property type="entry name" value="OxRdtase_FMN_N"/>
</dbReference>
<evidence type="ECO:0000313" key="6">
    <source>
        <dbReference type="Proteomes" id="UP000183926"/>
    </source>
</evidence>
<evidence type="ECO:0000256" key="2">
    <source>
        <dbReference type="ARBA" id="ARBA00005979"/>
    </source>
</evidence>
<comment type="similarity">
    <text evidence="2">Belongs to the NADH:flavin oxidoreductase/NADH oxidase family.</text>
</comment>
<dbReference type="Proteomes" id="UP000183926">
    <property type="component" value="Unassembled WGS sequence"/>
</dbReference>
<evidence type="ECO:0000256" key="1">
    <source>
        <dbReference type="ARBA" id="ARBA00001917"/>
    </source>
</evidence>
<keyword evidence="3" id="KW-0560">Oxidoreductase</keyword>
<dbReference type="InterPro" id="IPR045247">
    <property type="entry name" value="Oye-like"/>
</dbReference>
<dbReference type="AlphaFoldDB" id="A0A1I7H7Q1"/>
<gene>
    <name evidence="5" type="ORF">SAMN05216339_104130</name>
</gene>
<dbReference type="PANTHER" id="PTHR22893:SF91">
    <property type="entry name" value="NADPH DEHYDROGENASE 2-RELATED"/>
    <property type="match status" value="1"/>
</dbReference>
<evidence type="ECO:0000259" key="4">
    <source>
        <dbReference type="Pfam" id="PF00724"/>
    </source>
</evidence>
<accession>A0A1I7H7Q1</accession>
<dbReference type="PANTHER" id="PTHR22893">
    <property type="entry name" value="NADH OXIDOREDUCTASE-RELATED"/>
    <property type="match status" value="1"/>
</dbReference>
<proteinExistence type="inferred from homology"/>
<comment type="cofactor">
    <cofactor evidence="1">
        <name>FMN</name>
        <dbReference type="ChEBI" id="CHEBI:58210"/>
    </cofactor>
</comment>
<dbReference type="InterPro" id="IPR013785">
    <property type="entry name" value="Aldolase_TIM"/>
</dbReference>
<sequence length="378" mass="41340">MTTTLFDSFDLSGLQLTNRIVMAPLTRNRSPSAVPQPITATYYAQRASAGLIITEATVISAQGQGYANVPGLYTQQALDGWRAVTNVVHAKGGKIVVQLWHVGRISHYTLQPDNQPPVAPSAIQAQSKTYLIDADGQGSFVPTSLPRALAASELPGIIDDYRRAARAAIEVGFDGIEIHAANGYLIDQFLRLSSNHRSDDYGGNIENRARFLFAVVKAVTEEIGAARTGIRLSPVTPTNDIFDPEPQLLFEHVIRGLTSHALSYIHIIEGATGGTRNHQQGNTPFDYATLKQAYRDAGGKAAWMLNNSYDFALARQAIETGQADLIAFGRPFISNPDLVERLRKDSPLATPDTSTFYGGDEHGYTDYPFFRHVDYQES</sequence>
<dbReference type="GO" id="GO:0010181">
    <property type="term" value="F:FMN binding"/>
    <property type="evidence" value="ECO:0007669"/>
    <property type="project" value="InterPro"/>
</dbReference>
<dbReference type="CDD" id="cd02933">
    <property type="entry name" value="OYE_like_FMN"/>
    <property type="match status" value="1"/>
</dbReference>
<name>A0A1I7H7Q1_9PROT</name>
<organism evidence="5 6">
    <name type="scientific">Nitrosomonas eutropha</name>
    <dbReference type="NCBI Taxonomy" id="916"/>
    <lineage>
        <taxon>Bacteria</taxon>
        <taxon>Pseudomonadati</taxon>
        <taxon>Pseudomonadota</taxon>
        <taxon>Betaproteobacteria</taxon>
        <taxon>Nitrosomonadales</taxon>
        <taxon>Nitrosomonadaceae</taxon>
        <taxon>Nitrosomonas</taxon>
    </lineage>
</organism>
<dbReference type="Pfam" id="PF00724">
    <property type="entry name" value="Oxidored_FMN"/>
    <property type="match status" value="1"/>
</dbReference>
<dbReference type="OrthoDB" id="8985337at2"/>
<reference evidence="5 6" key="1">
    <citation type="submission" date="2016-10" db="EMBL/GenBank/DDBJ databases">
        <authorList>
            <person name="de Groot N.N."/>
        </authorList>
    </citation>
    <scope>NUCLEOTIDE SEQUENCE [LARGE SCALE GENOMIC DNA]</scope>
    <source>
        <strain evidence="5 6">Nm24</strain>
    </source>
</reference>
<evidence type="ECO:0000313" key="5">
    <source>
        <dbReference type="EMBL" id="SFU56731.1"/>
    </source>
</evidence>
<dbReference type="GO" id="GO:0005829">
    <property type="term" value="C:cytosol"/>
    <property type="evidence" value="ECO:0007669"/>
    <property type="project" value="TreeGrafter"/>
</dbReference>
<protein>
    <submittedName>
        <fullName evidence="5">N-ethylmaleimide reductase</fullName>
    </submittedName>
</protein>
<dbReference type="RefSeq" id="WP_074928041.1">
    <property type="nucleotide sequence ID" value="NZ_FPBL01000004.1"/>
</dbReference>
<evidence type="ECO:0000256" key="3">
    <source>
        <dbReference type="ARBA" id="ARBA00023002"/>
    </source>
</evidence>
<dbReference type="GO" id="GO:0016628">
    <property type="term" value="F:oxidoreductase activity, acting on the CH-CH group of donors, NAD or NADP as acceptor"/>
    <property type="evidence" value="ECO:0007669"/>
    <property type="project" value="UniProtKB-ARBA"/>
</dbReference>
<dbReference type="Gene3D" id="3.20.20.70">
    <property type="entry name" value="Aldolase class I"/>
    <property type="match status" value="1"/>
</dbReference>
<dbReference type="FunFam" id="3.20.20.70:FF:000059">
    <property type="entry name" value="N-ethylmaleimide reductase, FMN-linked"/>
    <property type="match status" value="1"/>
</dbReference>
<dbReference type="SUPFAM" id="SSF51395">
    <property type="entry name" value="FMN-linked oxidoreductases"/>
    <property type="match status" value="1"/>
</dbReference>
<feature type="domain" description="NADH:flavin oxidoreductase/NADH oxidase N-terminal" evidence="4">
    <location>
        <begin position="5"/>
        <end position="347"/>
    </location>
</feature>
<dbReference type="EMBL" id="FPBL01000004">
    <property type="protein sequence ID" value="SFU56731.1"/>
    <property type="molecule type" value="Genomic_DNA"/>
</dbReference>